<gene>
    <name evidence="2" type="ORF">AWC38_SpisGene16787</name>
</gene>
<feature type="compositionally biased region" description="Low complexity" evidence="1">
    <location>
        <begin position="244"/>
        <end position="256"/>
    </location>
</feature>
<evidence type="ECO:0000313" key="3">
    <source>
        <dbReference type="Proteomes" id="UP000225706"/>
    </source>
</evidence>
<proteinExistence type="predicted"/>
<name>A0A2B4RPU9_STYPI</name>
<sequence>MKTTASSTPTETSIQACTSGSLNLQCGGFTNVSTIKDVRWRVKFQDNSGEKIYWLMSDDEHSKVLRLPGGMKVEGVSRQNISIERYEENSTINHVNILCLVDRHTRAGIKKTTGEIYKIDFTIQCVQTVEGGNLNLTRILQKMVLCERVSAVCWSINGSSFVHYANCFKKELDGSNDELSLDFRRRLRFTRAGLILTNIQGYDDGPEIVVRFDIEKDSGGKKRESKTIRILVETAWHFSSSVTSVSRSTPSTSTPSIIDNLEPKEHKPTNSASAKNRLEMTLTVIGLLISFVFT</sequence>
<evidence type="ECO:0000256" key="1">
    <source>
        <dbReference type="SAM" id="MobiDB-lite"/>
    </source>
</evidence>
<dbReference type="Proteomes" id="UP000225706">
    <property type="component" value="Unassembled WGS sequence"/>
</dbReference>
<evidence type="ECO:0000313" key="2">
    <source>
        <dbReference type="EMBL" id="PFX18833.1"/>
    </source>
</evidence>
<reference evidence="3" key="1">
    <citation type="journal article" date="2017" name="bioRxiv">
        <title>Comparative analysis of the genomes of Stylophora pistillata and Acropora digitifera provides evidence for extensive differences between species of corals.</title>
        <authorList>
            <person name="Voolstra C.R."/>
            <person name="Li Y."/>
            <person name="Liew Y.J."/>
            <person name="Baumgarten S."/>
            <person name="Zoccola D."/>
            <person name="Flot J.-F."/>
            <person name="Tambutte S."/>
            <person name="Allemand D."/>
            <person name="Aranda M."/>
        </authorList>
    </citation>
    <scope>NUCLEOTIDE SEQUENCE [LARGE SCALE GENOMIC DNA]</scope>
</reference>
<organism evidence="2 3">
    <name type="scientific">Stylophora pistillata</name>
    <name type="common">Smooth cauliflower coral</name>
    <dbReference type="NCBI Taxonomy" id="50429"/>
    <lineage>
        <taxon>Eukaryota</taxon>
        <taxon>Metazoa</taxon>
        <taxon>Cnidaria</taxon>
        <taxon>Anthozoa</taxon>
        <taxon>Hexacorallia</taxon>
        <taxon>Scleractinia</taxon>
        <taxon>Astrocoeniina</taxon>
        <taxon>Pocilloporidae</taxon>
        <taxon>Stylophora</taxon>
    </lineage>
</organism>
<feature type="region of interest" description="Disordered" evidence="1">
    <location>
        <begin position="244"/>
        <end position="272"/>
    </location>
</feature>
<dbReference type="EMBL" id="LSMT01000390">
    <property type="protein sequence ID" value="PFX18833.1"/>
    <property type="molecule type" value="Genomic_DNA"/>
</dbReference>
<dbReference type="OrthoDB" id="5990433at2759"/>
<comment type="caution">
    <text evidence="2">The sequence shown here is derived from an EMBL/GenBank/DDBJ whole genome shotgun (WGS) entry which is preliminary data.</text>
</comment>
<dbReference type="AlphaFoldDB" id="A0A2B4RPU9"/>
<protein>
    <submittedName>
        <fullName evidence="2">Uncharacterized protein</fullName>
    </submittedName>
</protein>
<keyword evidence="3" id="KW-1185">Reference proteome</keyword>
<accession>A0A2B4RPU9</accession>